<dbReference type="PANTHER" id="PTHR43798">
    <property type="entry name" value="MONOACYLGLYCEROL LIPASE"/>
    <property type="match status" value="1"/>
</dbReference>
<evidence type="ECO:0000313" key="2">
    <source>
        <dbReference type="EMBL" id="MFC7280131.1"/>
    </source>
</evidence>
<dbReference type="InterPro" id="IPR050266">
    <property type="entry name" value="AB_hydrolase_sf"/>
</dbReference>
<dbReference type="RefSeq" id="WP_378978124.1">
    <property type="nucleotide sequence ID" value="NZ_JBHTBJ010000078.1"/>
</dbReference>
<evidence type="ECO:0000313" key="3">
    <source>
        <dbReference type="Proteomes" id="UP001596548"/>
    </source>
</evidence>
<evidence type="ECO:0000259" key="1">
    <source>
        <dbReference type="Pfam" id="PF12697"/>
    </source>
</evidence>
<sequence>MRPLRSTHVAGSPKSLLVYDRWGEFGRPVLLLHDEPHDRTVWWQLAADLIATASCTVIAPDLPGHGQSPPRDDCSTERLARDLERLVTGLGLLRAPIVVGHGASAALALAFADAYATRCVLTFDEDQQGIEDEVLRSVGRSGSMLHLTDPQGFAAEIRTLL</sequence>
<feature type="domain" description="AB hydrolase-1" evidence="1">
    <location>
        <begin position="29"/>
        <end position="114"/>
    </location>
</feature>
<keyword evidence="3" id="KW-1185">Reference proteome</keyword>
<reference evidence="3" key="1">
    <citation type="journal article" date="2019" name="Int. J. Syst. Evol. Microbiol.">
        <title>The Global Catalogue of Microorganisms (GCM) 10K type strain sequencing project: providing services to taxonomists for standard genome sequencing and annotation.</title>
        <authorList>
            <consortium name="The Broad Institute Genomics Platform"/>
            <consortium name="The Broad Institute Genome Sequencing Center for Infectious Disease"/>
            <person name="Wu L."/>
            <person name="Ma J."/>
        </authorList>
    </citation>
    <scope>NUCLEOTIDE SEQUENCE [LARGE SCALE GENOMIC DNA]</scope>
    <source>
        <strain evidence="3">XZYJT-10</strain>
    </source>
</reference>
<organism evidence="2 3">
    <name type="scientific">Paractinoplanes rhizophilus</name>
    <dbReference type="NCBI Taxonomy" id="1416877"/>
    <lineage>
        <taxon>Bacteria</taxon>
        <taxon>Bacillati</taxon>
        <taxon>Actinomycetota</taxon>
        <taxon>Actinomycetes</taxon>
        <taxon>Micromonosporales</taxon>
        <taxon>Micromonosporaceae</taxon>
        <taxon>Paractinoplanes</taxon>
    </lineage>
</organism>
<name>A0ABW2I5J4_9ACTN</name>
<comment type="caution">
    <text evidence="2">The sequence shown here is derived from an EMBL/GenBank/DDBJ whole genome shotgun (WGS) entry which is preliminary data.</text>
</comment>
<dbReference type="Gene3D" id="3.40.50.1820">
    <property type="entry name" value="alpha/beta hydrolase"/>
    <property type="match status" value="1"/>
</dbReference>
<accession>A0ABW2I5J4</accession>
<dbReference type="EMBL" id="JBHTBJ010000078">
    <property type="protein sequence ID" value="MFC7280131.1"/>
    <property type="molecule type" value="Genomic_DNA"/>
</dbReference>
<protein>
    <submittedName>
        <fullName evidence="2">Alpha/beta fold hydrolase</fullName>
    </submittedName>
</protein>
<dbReference type="GO" id="GO:0016787">
    <property type="term" value="F:hydrolase activity"/>
    <property type="evidence" value="ECO:0007669"/>
    <property type="project" value="UniProtKB-KW"/>
</dbReference>
<dbReference type="InterPro" id="IPR029058">
    <property type="entry name" value="AB_hydrolase_fold"/>
</dbReference>
<dbReference type="PANTHER" id="PTHR43798:SF33">
    <property type="entry name" value="HYDROLASE, PUTATIVE (AFU_ORTHOLOGUE AFUA_2G14860)-RELATED"/>
    <property type="match status" value="1"/>
</dbReference>
<dbReference type="SUPFAM" id="SSF53474">
    <property type="entry name" value="alpha/beta-Hydrolases"/>
    <property type="match status" value="1"/>
</dbReference>
<keyword evidence="2" id="KW-0378">Hydrolase</keyword>
<dbReference type="InterPro" id="IPR000073">
    <property type="entry name" value="AB_hydrolase_1"/>
</dbReference>
<proteinExistence type="predicted"/>
<dbReference type="Pfam" id="PF12697">
    <property type="entry name" value="Abhydrolase_6"/>
    <property type="match status" value="1"/>
</dbReference>
<dbReference type="Proteomes" id="UP001596548">
    <property type="component" value="Unassembled WGS sequence"/>
</dbReference>
<gene>
    <name evidence="2" type="ORF">ACFQS1_39755</name>
</gene>